<dbReference type="CDD" id="cd07716">
    <property type="entry name" value="RNaseZ_short-form-like_MBL-fold"/>
    <property type="match status" value="1"/>
</dbReference>
<evidence type="ECO:0000313" key="3">
    <source>
        <dbReference type="Proteomes" id="UP001501116"/>
    </source>
</evidence>
<organism evidence="2 3">
    <name type="scientific">Amycolatopsis minnesotensis</name>
    <dbReference type="NCBI Taxonomy" id="337894"/>
    <lineage>
        <taxon>Bacteria</taxon>
        <taxon>Bacillati</taxon>
        <taxon>Actinomycetota</taxon>
        <taxon>Actinomycetes</taxon>
        <taxon>Pseudonocardiales</taxon>
        <taxon>Pseudonocardiaceae</taxon>
        <taxon>Amycolatopsis</taxon>
    </lineage>
</organism>
<evidence type="ECO:0000313" key="2">
    <source>
        <dbReference type="EMBL" id="GAA1972746.1"/>
    </source>
</evidence>
<evidence type="ECO:0000259" key="1">
    <source>
        <dbReference type="Pfam" id="PF12706"/>
    </source>
</evidence>
<protein>
    <submittedName>
        <fullName evidence="2">MBL fold metallo-hydrolase</fullName>
    </submittedName>
</protein>
<dbReference type="InterPro" id="IPR001279">
    <property type="entry name" value="Metallo-B-lactamas"/>
</dbReference>
<dbReference type="Gene3D" id="3.60.15.10">
    <property type="entry name" value="Ribonuclease Z/Hydroxyacylglutathione hydrolase-like"/>
    <property type="match status" value="1"/>
</dbReference>
<dbReference type="PANTHER" id="PTHR46018">
    <property type="entry name" value="ZINC PHOSPHODIESTERASE ELAC PROTEIN 1"/>
    <property type="match status" value="1"/>
</dbReference>
<keyword evidence="3" id="KW-1185">Reference proteome</keyword>
<name>A0ABN2RPN8_9PSEU</name>
<dbReference type="SUPFAM" id="SSF56281">
    <property type="entry name" value="Metallo-hydrolase/oxidoreductase"/>
    <property type="match status" value="1"/>
</dbReference>
<accession>A0ABN2RPN8</accession>
<dbReference type="InterPro" id="IPR036866">
    <property type="entry name" value="RibonucZ/Hydroxyglut_hydro"/>
</dbReference>
<reference evidence="2 3" key="1">
    <citation type="journal article" date="2019" name="Int. J. Syst. Evol. Microbiol.">
        <title>The Global Catalogue of Microorganisms (GCM) 10K type strain sequencing project: providing services to taxonomists for standard genome sequencing and annotation.</title>
        <authorList>
            <consortium name="The Broad Institute Genomics Platform"/>
            <consortium name="The Broad Institute Genome Sequencing Center for Infectious Disease"/>
            <person name="Wu L."/>
            <person name="Ma J."/>
        </authorList>
    </citation>
    <scope>NUCLEOTIDE SEQUENCE [LARGE SCALE GENOMIC DNA]</scope>
    <source>
        <strain evidence="2 3">JCM 14545</strain>
    </source>
</reference>
<dbReference type="Pfam" id="PF12706">
    <property type="entry name" value="Lactamase_B_2"/>
    <property type="match status" value="1"/>
</dbReference>
<gene>
    <name evidence="2" type="ORF">GCM10009754_54190</name>
</gene>
<sequence>MSGVRLTILGCSGSIPGPNAAASGYLVEADGFVLGLELGNGTLANLQTFRDPFDLDALVLSHLHPDHCADVSALAVLRRYHPSPPYDRRPRHLPLYGPDDAKVRLTNAFAANEIERVETDLSDVFDFRALTAGPVAIGPFSVRAIRVDHPTPAFGLRIDHDGLALAYTGDTGPCAALEELAGGVDVLLAEASWTDAPDRPTGVHLSGKQAGKAAARAGVRRLLLTHIAPWTDRDAVLAEAEREFPGAALVEQGAVYDL</sequence>
<dbReference type="PANTHER" id="PTHR46018:SF4">
    <property type="entry name" value="METALLO-HYDROLASE YHFI-RELATED"/>
    <property type="match status" value="1"/>
</dbReference>
<dbReference type="EMBL" id="BAAANN010000023">
    <property type="protein sequence ID" value="GAA1972746.1"/>
    <property type="molecule type" value="Genomic_DNA"/>
</dbReference>
<proteinExistence type="predicted"/>
<dbReference type="Proteomes" id="UP001501116">
    <property type="component" value="Unassembled WGS sequence"/>
</dbReference>
<comment type="caution">
    <text evidence="2">The sequence shown here is derived from an EMBL/GenBank/DDBJ whole genome shotgun (WGS) entry which is preliminary data.</text>
</comment>
<feature type="domain" description="Metallo-beta-lactamase" evidence="1">
    <location>
        <begin position="51"/>
        <end position="227"/>
    </location>
</feature>